<dbReference type="Proteomes" id="UP000292957">
    <property type="component" value="Unassembled WGS sequence"/>
</dbReference>
<accession>A0A4Q9MPT1</accession>
<name>A0A4Q9MPT1_9APHY</name>
<dbReference type="AlphaFoldDB" id="A0A4Q9MPT1"/>
<sequence length="574" mass="63181">MATSATHDDNAGGLKSAFSSIHALPTELLSQVFEYAQECTRDDHTTATPRPAHVWLAARLVCKTWQQAMDNHHRLWATIDIHGSRHSLDWVRLCLANSGSVDLDVRFHAPERMPPACGALFLHTGRIRSIAVYQEDTVAALGDLQGLFDRTLPKLTQLILISEWHSDAYPRFVLTELLDIRPDRVPALRALHMEGVFLPWTSALLPNLRVLTCHGWSLDHNTMDDALDVALPRFLAILSACQSLEHLSINVNSAKPHILNANDSRLDGPIPTAALPNLRTFDLTCCVDDADILFDVLSHVRFSERCAIALRCGTHCREAGRVGEMFPNDPDNYPILRTAVDATWHGPAGFSCKAPGTGGGSGGELVVDVDCDTCWARKHRADPYPVLADFCAYLERAPLTTLAIEWPVNQGAYADVFRTFPALEHLTVDFGRDSALKKIRKLLRALKEGATSSSSEGVVLPDLRTLRLDKVGPLEEVPQAPQDLHGSRAPQVSRCERIQHILSECLLARMERGARGLASERCWRQGLKLDIVNGHFGIVVSGYRYRPVKALTGAQVDALLSAHHEGAPGDGIDV</sequence>
<evidence type="ECO:0000259" key="1">
    <source>
        <dbReference type="Pfam" id="PF12937"/>
    </source>
</evidence>
<organism evidence="2">
    <name type="scientific">Dichomitus squalens</name>
    <dbReference type="NCBI Taxonomy" id="114155"/>
    <lineage>
        <taxon>Eukaryota</taxon>
        <taxon>Fungi</taxon>
        <taxon>Dikarya</taxon>
        <taxon>Basidiomycota</taxon>
        <taxon>Agaricomycotina</taxon>
        <taxon>Agaricomycetes</taxon>
        <taxon>Polyporales</taxon>
        <taxon>Polyporaceae</taxon>
        <taxon>Dichomitus</taxon>
    </lineage>
</organism>
<dbReference type="EMBL" id="ML143421">
    <property type="protein sequence ID" value="TBU28452.1"/>
    <property type="molecule type" value="Genomic_DNA"/>
</dbReference>
<gene>
    <name evidence="2" type="ORF">BD311DRAFT_788454</name>
</gene>
<reference evidence="2" key="1">
    <citation type="submission" date="2019-01" db="EMBL/GenBank/DDBJ databases">
        <title>Draft genome sequences of three monokaryotic isolates of the white-rot basidiomycete fungus Dichomitus squalens.</title>
        <authorList>
            <consortium name="DOE Joint Genome Institute"/>
            <person name="Lopez S.C."/>
            <person name="Andreopoulos B."/>
            <person name="Pangilinan J."/>
            <person name="Lipzen A."/>
            <person name="Riley R."/>
            <person name="Ahrendt S."/>
            <person name="Ng V."/>
            <person name="Barry K."/>
            <person name="Daum C."/>
            <person name="Grigoriev I.V."/>
            <person name="Hilden K.S."/>
            <person name="Makela M.R."/>
            <person name="de Vries R.P."/>
        </authorList>
    </citation>
    <scope>NUCLEOTIDE SEQUENCE [LARGE SCALE GENOMIC DNA]</scope>
    <source>
        <strain evidence="2">OM18370.1</strain>
    </source>
</reference>
<proteinExistence type="predicted"/>
<dbReference type="Pfam" id="PF12937">
    <property type="entry name" value="F-box-like"/>
    <property type="match status" value="1"/>
</dbReference>
<dbReference type="InterPro" id="IPR001810">
    <property type="entry name" value="F-box_dom"/>
</dbReference>
<evidence type="ECO:0000313" key="2">
    <source>
        <dbReference type="EMBL" id="TBU28452.1"/>
    </source>
</evidence>
<dbReference type="OrthoDB" id="2754677at2759"/>
<feature type="domain" description="F-box" evidence="1">
    <location>
        <begin position="22"/>
        <end position="81"/>
    </location>
</feature>
<dbReference type="SUPFAM" id="SSF52047">
    <property type="entry name" value="RNI-like"/>
    <property type="match status" value="1"/>
</dbReference>
<dbReference type="Gene3D" id="1.20.1280.50">
    <property type="match status" value="1"/>
</dbReference>
<protein>
    <recommendedName>
        <fullName evidence="1">F-box domain-containing protein</fullName>
    </recommendedName>
</protein>